<keyword evidence="1" id="KW-0812">Transmembrane</keyword>
<sequence length="234" mass="26131">MSRKQAHCAGSCQSIPTATSTLSHLSMWHRFIVLVFFLCVGLATVVAVLRASFECSCAFVADEAHVSALCIVFLDDVVSMLLACIWCCLSFPLFLLGPHFLARISSSAVLGARSETHSKEFWTCRFFFFSHCDRAGLPCLQSHYKWHELKISGFFLIFFFYFNGIGEELMGGTRAMQMRDTSARSQRQAPSHIQLLADASVQTFFVSDVDCSDIRWSLLVVASAKTFLSCLKCT</sequence>
<feature type="transmembrane region" description="Helical" evidence="1">
    <location>
        <begin position="65"/>
        <end position="96"/>
    </location>
</feature>
<reference evidence="2" key="1">
    <citation type="journal article" date="2017" name="Parasit. Vectors">
        <title>Sialotranscriptomics of Rhipicephalus zambeziensis reveals intricate expression profiles of secretory proteins and suggests tight temporal transcriptional regulation during blood-feeding.</title>
        <authorList>
            <person name="de Castro M.H."/>
            <person name="de Klerk D."/>
            <person name="Pienaar R."/>
            <person name="Rees D.J.G."/>
            <person name="Mans B.J."/>
        </authorList>
    </citation>
    <scope>NUCLEOTIDE SEQUENCE</scope>
    <source>
        <tissue evidence="2">Salivary glands</tissue>
    </source>
</reference>
<dbReference type="AlphaFoldDB" id="A0A224Y595"/>
<proteinExistence type="predicted"/>
<name>A0A224Y595_9ACAR</name>
<feature type="transmembrane region" description="Helical" evidence="1">
    <location>
        <begin position="31"/>
        <end position="53"/>
    </location>
</feature>
<evidence type="ECO:0000313" key="2">
    <source>
        <dbReference type="EMBL" id="MAA12707.1"/>
    </source>
</evidence>
<evidence type="ECO:0000256" key="1">
    <source>
        <dbReference type="SAM" id="Phobius"/>
    </source>
</evidence>
<dbReference type="EMBL" id="GFPF01001561">
    <property type="protein sequence ID" value="MAA12707.1"/>
    <property type="molecule type" value="Transcribed_RNA"/>
</dbReference>
<keyword evidence="1" id="KW-1133">Transmembrane helix</keyword>
<keyword evidence="1" id="KW-0472">Membrane</keyword>
<accession>A0A224Y595</accession>
<protein>
    <submittedName>
        <fullName evidence="2">Uncharacterized protein</fullName>
    </submittedName>
</protein>
<organism evidence="2">
    <name type="scientific">Rhipicephalus zambeziensis</name>
    <dbReference type="NCBI Taxonomy" id="60191"/>
    <lineage>
        <taxon>Eukaryota</taxon>
        <taxon>Metazoa</taxon>
        <taxon>Ecdysozoa</taxon>
        <taxon>Arthropoda</taxon>
        <taxon>Chelicerata</taxon>
        <taxon>Arachnida</taxon>
        <taxon>Acari</taxon>
        <taxon>Parasitiformes</taxon>
        <taxon>Ixodida</taxon>
        <taxon>Ixodoidea</taxon>
        <taxon>Ixodidae</taxon>
        <taxon>Rhipicephalinae</taxon>
        <taxon>Rhipicephalus</taxon>
        <taxon>Rhipicephalus</taxon>
    </lineage>
</organism>